<dbReference type="KEGG" id="lak:106178314"/>
<protein>
    <submittedName>
        <fullName evidence="7 8">Zinc transporter ZIP3-like isoform X1</fullName>
    </submittedName>
    <submittedName>
        <fullName evidence="9">Zinc transporter ZIP3-like isoform X2</fullName>
    </submittedName>
</protein>
<dbReference type="PANTHER" id="PTHR11040">
    <property type="entry name" value="ZINC/IRON TRANSPORTER"/>
    <property type="match status" value="1"/>
</dbReference>
<feature type="transmembrane region" description="Helical" evidence="5">
    <location>
        <begin position="261"/>
        <end position="285"/>
    </location>
</feature>
<dbReference type="AlphaFoldDB" id="A0A1S3K397"/>
<evidence type="ECO:0000256" key="4">
    <source>
        <dbReference type="ARBA" id="ARBA00023136"/>
    </source>
</evidence>
<accession>A0A1S3K397</accession>
<dbReference type="GeneID" id="106178314"/>
<dbReference type="RefSeq" id="XP_013416902.1">
    <property type="nucleotide sequence ID" value="XM_013561448.2"/>
</dbReference>
<reference evidence="7 8" key="1">
    <citation type="submission" date="2023-09" db="UniProtKB">
        <authorList>
            <consortium name="RefSeq"/>
        </authorList>
    </citation>
    <scope>IDENTIFICATION</scope>
    <source>
        <tissue evidence="7 8">Gonads</tissue>
    </source>
</reference>
<dbReference type="STRING" id="7574.A0A1S3K397"/>
<dbReference type="PANTHER" id="PTHR11040:SF140">
    <property type="entry name" value="ZRT (ZRT), IRT- (IRT-) LIKE PROTEIN TRANSPORTER"/>
    <property type="match status" value="1"/>
</dbReference>
<evidence type="ECO:0000256" key="5">
    <source>
        <dbReference type="SAM" id="Phobius"/>
    </source>
</evidence>
<evidence type="ECO:0000256" key="2">
    <source>
        <dbReference type="ARBA" id="ARBA00022692"/>
    </source>
</evidence>
<dbReference type="RefSeq" id="XP_013416912.1">
    <property type="nucleotide sequence ID" value="XM_013561458.2"/>
</dbReference>
<feature type="transmembrane region" description="Helical" evidence="5">
    <location>
        <begin position="236"/>
        <end position="255"/>
    </location>
</feature>
<evidence type="ECO:0000313" key="8">
    <source>
        <dbReference type="RefSeq" id="XP_013416902.1"/>
    </source>
</evidence>
<feature type="transmembrane region" description="Helical" evidence="5">
    <location>
        <begin position="358"/>
        <end position="378"/>
    </location>
</feature>
<keyword evidence="6" id="KW-1185">Reference proteome</keyword>
<proteinExistence type="predicted"/>
<feature type="transmembrane region" description="Helical" evidence="5">
    <location>
        <begin position="46"/>
        <end position="67"/>
    </location>
</feature>
<dbReference type="OMA" id="QECGIIG"/>
<keyword evidence="3 5" id="KW-1133">Transmembrane helix</keyword>
<name>A0A1S3K397_LINAN</name>
<feature type="transmembrane region" description="Helical" evidence="5">
    <location>
        <begin position="87"/>
        <end position="108"/>
    </location>
</feature>
<dbReference type="RefSeq" id="XP_013416894.1">
    <property type="nucleotide sequence ID" value="XM_013561440.2"/>
</dbReference>
<gene>
    <name evidence="7 8 9" type="primary">LOC106178314</name>
</gene>
<feature type="transmembrane region" description="Helical" evidence="5">
    <location>
        <begin position="326"/>
        <end position="346"/>
    </location>
</feature>
<dbReference type="Proteomes" id="UP000085678">
    <property type="component" value="Unplaced"/>
</dbReference>
<dbReference type="InterPro" id="IPR003689">
    <property type="entry name" value="ZIP"/>
</dbReference>
<feature type="transmembrane region" description="Helical" evidence="5">
    <location>
        <begin position="292"/>
        <end position="314"/>
    </location>
</feature>
<dbReference type="OrthoDB" id="448280at2759"/>
<evidence type="ECO:0000313" key="7">
    <source>
        <dbReference type="RefSeq" id="XP_013416894.1"/>
    </source>
</evidence>
<dbReference type="GO" id="GO:0005886">
    <property type="term" value="C:plasma membrane"/>
    <property type="evidence" value="ECO:0007669"/>
    <property type="project" value="TreeGrafter"/>
</dbReference>
<evidence type="ECO:0000313" key="6">
    <source>
        <dbReference type="Proteomes" id="UP000085678"/>
    </source>
</evidence>
<organism evidence="7">
    <name type="scientific">Lingula anatina</name>
    <name type="common">Brachiopod</name>
    <name type="synonym">Lingula unguis</name>
    <dbReference type="NCBI Taxonomy" id="7574"/>
    <lineage>
        <taxon>Eukaryota</taxon>
        <taxon>Metazoa</taxon>
        <taxon>Spiralia</taxon>
        <taxon>Lophotrochozoa</taxon>
        <taxon>Brachiopoda</taxon>
        <taxon>Linguliformea</taxon>
        <taxon>Lingulata</taxon>
        <taxon>Lingulida</taxon>
        <taxon>Linguloidea</taxon>
        <taxon>Lingulidae</taxon>
        <taxon>Lingula</taxon>
    </lineage>
</organism>
<sequence>MDLTTLKILLLFLLLLLTAVFGFLPLGLLLYLADPKDSVGGKTRKWLSRLSCFAGGVFLGTTLLHLQPEVHEAMEYVLKTKNINTDFPVAEFVIGCGFFLVILLDTIVMKIKYRRQGYDLLTNMRSLEDRLPLQRSFNDNNIQTENSSGYKKHMQRSKSCETFVFNRVDDLNSLETSFSSYKTTDSDAEGDRKNLEHCQIEFRDAETPASQAEEHHPIANSISVSQLDSQQKLRSILLLVAVSFHSIFGGLALGLTKSKLALWTLFIAISVHKSVIVFTIGLQLFQTQTVKLAMVSVAIFSLISPIGVAIGTFVSETKSQDVMTTALVSSILQGLATGTFLYVTFLEILQKELRHGHSVTKIFCILVGFSCMAGLSYLEGA</sequence>
<evidence type="ECO:0000313" key="9">
    <source>
        <dbReference type="RefSeq" id="XP_013416912.1"/>
    </source>
</evidence>
<feature type="transmembrane region" description="Helical" evidence="5">
    <location>
        <begin position="6"/>
        <end position="34"/>
    </location>
</feature>
<evidence type="ECO:0000256" key="3">
    <source>
        <dbReference type="ARBA" id="ARBA00022989"/>
    </source>
</evidence>
<evidence type="ECO:0000256" key="1">
    <source>
        <dbReference type="ARBA" id="ARBA00004141"/>
    </source>
</evidence>
<dbReference type="GO" id="GO:0005385">
    <property type="term" value="F:zinc ion transmembrane transporter activity"/>
    <property type="evidence" value="ECO:0007669"/>
    <property type="project" value="TreeGrafter"/>
</dbReference>
<dbReference type="Pfam" id="PF02535">
    <property type="entry name" value="Zip"/>
    <property type="match status" value="1"/>
</dbReference>
<comment type="subcellular location">
    <subcellularLocation>
        <location evidence="1">Membrane</location>
        <topology evidence="1">Multi-pass membrane protein</topology>
    </subcellularLocation>
</comment>
<keyword evidence="2 5" id="KW-0812">Transmembrane</keyword>
<keyword evidence="4 5" id="KW-0472">Membrane</keyword>